<feature type="compositionally biased region" description="Basic and acidic residues" evidence="1">
    <location>
        <begin position="1"/>
        <end position="13"/>
    </location>
</feature>
<evidence type="ECO:0000313" key="2">
    <source>
        <dbReference type="EMBL" id="PRX91840.1"/>
    </source>
</evidence>
<feature type="region of interest" description="Disordered" evidence="1">
    <location>
        <begin position="1"/>
        <end position="37"/>
    </location>
</feature>
<reference evidence="2 3" key="1">
    <citation type="submission" date="2018-03" db="EMBL/GenBank/DDBJ databases">
        <title>Genomic Encyclopedia of Archaeal and Bacterial Type Strains, Phase II (KMG-II): from individual species to whole genera.</title>
        <authorList>
            <person name="Goeker M."/>
        </authorList>
    </citation>
    <scope>NUCLEOTIDE SEQUENCE [LARGE SCALE GENOMIC DNA]</scope>
    <source>
        <strain evidence="2 3">DSM 45601</strain>
    </source>
</reference>
<name>A0A2T0PSH4_9ACTN</name>
<evidence type="ECO:0000256" key="1">
    <source>
        <dbReference type="SAM" id="MobiDB-lite"/>
    </source>
</evidence>
<proteinExistence type="predicted"/>
<gene>
    <name evidence="2" type="ORF">CLV72_11325</name>
</gene>
<comment type="caution">
    <text evidence="2">The sequence shown here is derived from an EMBL/GenBank/DDBJ whole genome shotgun (WGS) entry which is preliminary data.</text>
</comment>
<sequence>MVKDRLDPWDQGRIRQIRPGRHIPDRRPPQPVAADGQ</sequence>
<protein>
    <submittedName>
        <fullName evidence="2">Uncharacterized protein</fullName>
    </submittedName>
</protein>
<evidence type="ECO:0000313" key="3">
    <source>
        <dbReference type="Proteomes" id="UP000237846"/>
    </source>
</evidence>
<accession>A0A2T0PSH4</accession>
<dbReference type="AlphaFoldDB" id="A0A2T0PSH4"/>
<keyword evidence="3" id="KW-1185">Reference proteome</keyword>
<dbReference type="Proteomes" id="UP000237846">
    <property type="component" value="Unassembled WGS sequence"/>
</dbReference>
<organism evidence="2 3">
    <name type="scientific">Allonocardiopsis opalescens</name>
    <dbReference type="NCBI Taxonomy" id="1144618"/>
    <lineage>
        <taxon>Bacteria</taxon>
        <taxon>Bacillati</taxon>
        <taxon>Actinomycetota</taxon>
        <taxon>Actinomycetes</taxon>
        <taxon>Streptosporangiales</taxon>
        <taxon>Allonocardiopsis</taxon>
    </lineage>
</organism>
<dbReference type="EMBL" id="PVZC01000013">
    <property type="protein sequence ID" value="PRX91840.1"/>
    <property type="molecule type" value="Genomic_DNA"/>
</dbReference>